<keyword evidence="3" id="KW-1185">Reference proteome</keyword>
<gene>
    <name evidence="2" type="ORF">CWR45_17750</name>
</gene>
<dbReference type="AlphaFoldDB" id="A0A3D8PK49"/>
<keyword evidence="1" id="KW-0812">Transmembrane</keyword>
<dbReference type="EMBL" id="PIOD01000025">
    <property type="protein sequence ID" value="RDW15618.1"/>
    <property type="molecule type" value="Genomic_DNA"/>
</dbReference>
<protein>
    <submittedName>
        <fullName evidence="2">Uncharacterized protein</fullName>
    </submittedName>
</protein>
<evidence type="ECO:0000313" key="3">
    <source>
        <dbReference type="Proteomes" id="UP000256520"/>
    </source>
</evidence>
<evidence type="ECO:0000256" key="1">
    <source>
        <dbReference type="SAM" id="Phobius"/>
    </source>
</evidence>
<keyword evidence="1" id="KW-0472">Membrane</keyword>
<feature type="transmembrane region" description="Helical" evidence="1">
    <location>
        <begin position="58"/>
        <end position="87"/>
    </location>
</feature>
<organism evidence="2 3">
    <name type="scientific">Oceanobacillus chungangensis</name>
    <dbReference type="NCBI Taxonomy" id="1229152"/>
    <lineage>
        <taxon>Bacteria</taxon>
        <taxon>Bacillati</taxon>
        <taxon>Bacillota</taxon>
        <taxon>Bacilli</taxon>
        <taxon>Bacillales</taxon>
        <taxon>Bacillaceae</taxon>
        <taxon>Oceanobacillus</taxon>
    </lineage>
</organism>
<accession>A0A3D8PK49</accession>
<keyword evidence="1" id="KW-1133">Transmembrane helix</keyword>
<name>A0A3D8PK49_9BACI</name>
<proteinExistence type="predicted"/>
<comment type="caution">
    <text evidence="2">The sequence shown here is derived from an EMBL/GenBank/DDBJ whole genome shotgun (WGS) entry which is preliminary data.</text>
</comment>
<sequence>MLSSICFALSSFHLTLNSLTQIICLLNQLQSYVSAAFFCYSTIESPWIIFSRDNSSVLILYLSLMKFTFLIPFFTGTLIAFLSLRLFMTLFQYKK</sequence>
<reference evidence="3" key="1">
    <citation type="submission" date="2017-11" db="EMBL/GenBank/DDBJ databases">
        <authorList>
            <person name="Zhu W."/>
        </authorList>
    </citation>
    <scope>NUCLEOTIDE SEQUENCE [LARGE SCALE GENOMIC DNA]</scope>
    <source>
        <strain evidence="3">CAU 1051</strain>
    </source>
</reference>
<dbReference type="Proteomes" id="UP000256520">
    <property type="component" value="Unassembled WGS sequence"/>
</dbReference>
<evidence type="ECO:0000313" key="2">
    <source>
        <dbReference type="EMBL" id="RDW15618.1"/>
    </source>
</evidence>